<comment type="cofactor">
    <cofactor evidence="1">
        <name>Zn(2+)</name>
        <dbReference type="ChEBI" id="CHEBI:29105"/>
    </cofactor>
</comment>
<evidence type="ECO:0000256" key="1">
    <source>
        <dbReference type="ARBA" id="ARBA00001947"/>
    </source>
</evidence>
<dbReference type="GO" id="GO:0000105">
    <property type="term" value="P:L-histidine biosynthetic process"/>
    <property type="evidence" value="ECO:0007669"/>
    <property type="project" value="InterPro"/>
</dbReference>
<dbReference type="EMBL" id="LAZR01003306">
    <property type="protein sequence ID" value="KKN19735.1"/>
    <property type="molecule type" value="Genomic_DNA"/>
</dbReference>
<dbReference type="GO" id="GO:0005737">
    <property type="term" value="C:cytoplasm"/>
    <property type="evidence" value="ECO:0007669"/>
    <property type="project" value="TreeGrafter"/>
</dbReference>
<protein>
    <recommendedName>
        <fullName evidence="7">Histidinol dehydrogenase</fullName>
    </recommendedName>
</protein>
<dbReference type="InterPro" id="IPR001692">
    <property type="entry name" value="Histidinol_DH_CS"/>
</dbReference>
<comment type="caution">
    <text evidence="6">The sequence shown here is derived from an EMBL/GenBank/DDBJ whole genome shotgun (WGS) entry which is preliminary data.</text>
</comment>
<dbReference type="GO" id="GO:0051287">
    <property type="term" value="F:NAD binding"/>
    <property type="evidence" value="ECO:0007669"/>
    <property type="project" value="InterPro"/>
</dbReference>
<reference evidence="6" key="1">
    <citation type="journal article" date="2015" name="Nature">
        <title>Complex archaea that bridge the gap between prokaryotes and eukaryotes.</title>
        <authorList>
            <person name="Spang A."/>
            <person name="Saw J.H."/>
            <person name="Jorgensen S.L."/>
            <person name="Zaremba-Niedzwiedzka K."/>
            <person name="Martijn J."/>
            <person name="Lind A.E."/>
            <person name="van Eijk R."/>
            <person name="Schleper C."/>
            <person name="Guy L."/>
            <person name="Ettema T.J."/>
        </authorList>
    </citation>
    <scope>NUCLEOTIDE SEQUENCE</scope>
</reference>
<comment type="similarity">
    <text evidence="2">Belongs to the histidinol dehydrogenase family.</text>
</comment>
<dbReference type="PRINTS" id="PR00083">
    <property type="entry name" value="HOLDHDRGNASE"/>
</dbReference>
<dbReference type="PIRSF" id="PIRSF000099">
    <property type="entry name" value="Histidinol_dh"/>
    <property type="match status" value="1"/>
</dbReference>
<evidence type="ECO:0000256" key="4">
    <source>
        <dbReference type="ARBA" id="ARBA00022833"/>
    </source>
</evidence>
<dbReference type="PANTHER" id="PTHR21256:SF2">
    <property type="entry name" value="HISTIDINE BIOSYNTHESIS TRIFUNCTIONAL PROTEIN"/>
    <property type="match status" value="1"/>
</dbReference>
<evidence type="ECO:0000256" key="3">
    <source>
        <dbReference type="ARBA" id="ARBA00022723"/>
    </source>
</evidence>
<dbReference type="Pfam" id="PF00815">
    <property type="entry name" value="Histidinol_dh"/>
    <property type="match status" value="1"/>
</dbReference>
<evidence type="ECO:0000256" key="5">
    <source>
        <dbReference type="ARBA" id="ARBA00023002"/>
    </source>
</evidence>
<dbReference type="PROSITE" id="PS00611">
    <property type="entry name" value="HISOL_DEHYDROGENASE"/>
    <property type="match status" value="1"/>
</dbReference>
<evidence type="ECO:0000313" key="6">
    <source>
        <dbReference type="EMBL" id="KKN19735.1"/>
    </source>
</evidence>
<evidence type="ECO:0000256" key="2">
    <source>
        <dbReference type="ARBA" id="ARBA00010178"/>
    </source>
</evidence>
<dbReference type="GO" id="GO:0046872">
    <property type="term" value="F:metal ion binding"/>
    <property type="evidence" value="ECO:0007669"/>
    <property type="project" value="UniProtKB-KW"/>
</dbReference>
<dbReference type="CDD" id="cd06572">
    <property type="entry name" value="Histidinol_dh"/>
    <property type="match status" value="1"/>
</dbReference>
<accession>A0A0F9NJK2</accession>
<keyword evidence="4" id="KW-0862">Zinc</keyword>
<dbReference type="InterPro" id="IPR016161">
    <property type="entry name" value="Ald_DH/histidinol_DH"/>
</dbReference>
<proteinExistence type="inferred from homology"/>
<dbReference type="AlphaFoldDB" id="A0A0F9NJK2"/>
<evidence type="ECO:0008006" key="7">
    <source>
        <dbReference type="Google" id="ProtNLM"/>
    </source>
</evidence>
<dbReference type="Gene3D" id="1.20.5.1300">
    <property type="match status" value="1"/>
</dbReference>
<dbReference type="Gene3D" id="3.40.50.1980">
    <property type="entry name" value="Nitrogenase molybdenum iron protein domain"/>
    <property type="match status" value="2"/>
</dbReference>
<name>A0A0F9NJK2_9ZZZZ</name>
<dbReference type="InterPro" id="IPR012131">
    <property type="entry name" value="Hstdl_DH"/>
</dbReference>
<gene>
    <name evidence="6" type="ORF">LCGC14_0942770</name>
</gene>
<dbReference type="NCBIfam" id="TIGR00069">
    <property type="entry name" value="hisD"/>
    <property type="match status" value="1"/>
</dbReference>
<organism evidence="6">
    <name type="scientific">marine sediment metagenome</name>
    <dbReference type="NCBI Taxonomy" id="412755"/>
    <lineage>
        <taxon>unclassified sequences</taxon>
        <taxon>metagenomes</taxon>
        <taxon>ecological metagenomes</taxon>
    </lineage>
</organism>
<dbReference type="HAMAP" id="MF_01024">
    <property type="entry name" value="HisD"/>
    <property type="match status" value="1"/>
</dbReference>
<keyword evidence="5" id="KW-0560">Oxidoreductase</keyword>
<dbReference type="GO" id="GO:0004399">
    <property type="term" value="F:histidinol dehydrogenase activity"/>
    <property type="evidence" value="ECO:0007669"/>
    <property type="project" value="InterPro"/>
</dbReference>
<dbReference type="SUPFAM" id="SSF53720">
    <property type="entry name" value="ALDH-like"/>
    <property type="match status" value="1"/>
</dbReference>
<keyword evidence="3" id="KW-0479">Metal-binding</keyword>
<dbReference type="InterPro" id="IPR022695">
    <property type="entry name" value="Histidinol_DH_monofunct"/>
</dbReference>
<sequence>MSSLRIVKSSQIKEKTISKYIPRASSQLESIRIQVNQIISEVREHGDEAILKYTKTFDNIELSQKEIKVSEVEFTEAYNKIDPSLLKAIKYGKKNLVKFHSAQKREDWFIEIEKGVMAGQVYRPVESIGVYIPGGGTLAIYPSTVLMIAAPAQVAGIQEIIMCTPPQKNKKVPPEILVAANEFGIQKIFKVGGAQAIAAMAYGTETIPQVLKVIGPGSVWVNAAKQLLSNTIAIDAPAGPSEILIICDKSSDPRYIIVDLISQLEHDPNNIGIIVSDSQLLINQIKDSIDSYVSESKRKDIIEQALKNNSIIIKANNIEDCIRISNLIAPEHLEILTKNPSKLLKKINNAGAIFLGPYSPVPLGDYSAGTNHIIPTGGSAKVYSGLNLYDFLKTMDVLKCDKIGLEKLSESAFKLAECEGLFAHKKSIEERLKDKD</sequence>
<dbReference type="FunFam" id="3.40.50.1980:FF:000001">
    <property type="entry name" value="Histidinol dehydrogenase"/>
    <property type="match status" value="1"/>
</dbReference>
<dbReference type="PANTHER" id="PTHR21256">
    <property type="entry name" value="HISTIDINOL DEHYDROGENASE HDH"/>
    <property type="match status" value="1"/>
</dbReference>